<dbReference type="PANTHER" id="PTHR10252:SF5">
    <property type="entry name" value="DR1-ASSOCIATED COREPRESSOR"/>
    <property type="match status" value="1"/>
</dbReference>
<dbReference type="GO" id="GO:0046982">
    <property type="term" value="F:protein heterodimerization activity"/>
    <property type="evidence" value="ECO:0007669"/>
    <property type="project" value="InterPro"/>
</dbReference>
<dbReference type="InterPro" id="IPR003958">
    <property type="entry name" value="CBFA_NFYB_domain"/>
</dbReference>
<dbReference type="Gene3D" id="1.10.20.10">
    <property type="entry name" value="Histone, subunit A"/>
    <property type="match status" value="1"/>
</dbReference>
<organism evidence="5 6">
    <name type="scientific">Emiliania huxleyi (strain CCMP1516)</name>
    <dbReference type="NCBI Taxonomy" id="280463"/>
    <lineage>
        <taxon>Eukaryota</taxon>
        <taxon>Haptista</taxon>
        <taxon>Haptophyta</taxon>
        <taxon>Prymnesiophyceae</taxon>
        <taxon>Isochrysidales</taxon>
        <taxon>Noelaerhabdaceae</taxon>
        <taxon>Emiliania</taxon>
    </lineage>
</organism>
<dbReference type="EnsemblProtists" id="EOD13497">
    <property type="protein sequence ID" value="EOD13497"/>
    <property type="gene ID" value="EMIHUDRAFT_212580"/>
</dbReference>
<dbReference type="PaxDb" id="2903-EOD13497"/>
<dbReference type="InterPro" id="IPR009072">
    <property type="entry name" value="Histone-fold"/>
</dbReference>
<dbReference type="SUPFAM" id="SSF47113">
    <property type="entry name" value="Histone-fold"/>
    <property type="match status" value="1"/>
</dbReference>
<dbReference type="RefSeq" id="XP_005765926.1">
    <property type="nucleotide sequence ID" value="XM_005765869.1"/>
</dbReference>
<dbReference type="GO" id="GO:0005634">
    <property type="term" value="C:nucleus"/>
    <property type="evidence" value="ECO:0007669"/>
    <property type="project" value="UniProtKB-SubCell"/>
</dbReference>
<proteinExistence type="predicted"/>
<dbReference type="AlphaFoldDB" id="A0A0D3IQG2"/>
<evidence type="ECO:0000256" key="1">
    <source>
        <dbReference type="ARBA" id="ARBA00004123"/>
    </source>
</evidence>
<sequence>MAAPSKPVFPAAKIKKLMQSDDDVGRIGPAVPAVVSRCLERFIGDLVDRAAAVAEEEGAKLLTTAHLAKCVEAEELSFLQSTVHAFNAAGASAAPARKRTGGGGGAAAGSKRRAPGIDSASASELQAAAASLEPAAANAMVGADLALAQGDDDYDD</sequence>
<keyword evidence="6" id="KW-1185">Reference proteome</keyword>
<evidence type="ECO:0000256" key="2">
    <source>
        <dbReference type="ARBA" id="ARBA00023242"/>
    </source>
</evidence>
<dbReference type="eggNOG" id="KOG1659">
    <property type="taxonomic scope" value="Eukaryota"/>
</dbReference>
<dbReference type="InterPro" id="IPR050568">
    <property type="entry name" value="Transcr_DNA_Rep_Reg"/>
</dbReference>
<keyword evidence="2" id="KW-0539">Nucleus</keyword>
<feature type="region of interest" description="Disordered" evidence="3">
    <location>
        <begin position="90"/>
        <end position="120"/>
    </location>
</feature>
<protein>
    <recommendedName>
        <fullName evidence="4">Transcription factor CBF/NF-Y/archaeal histone domain-containing protein</fullName>
    </recommendedName>
</protein>
<dbReference type="STRING" id="2903.R1BUW0"/>
<comment type="subcellular location">
    <subcellularLocation>
        <location evidence="1">Nucleus</location>
    </subcellularLocation>
</comment>
<dbReference type="GO" id="GO:0001046">
    <property type="term" value="F:core promoter sequence-specific DNA binding"/>
    <property type="evidence" value="ECO:0007669"/>
    <property type="project" value="TreeGrafter"/>
</dbReference>
<evidence type="ECO:0000313" key="6">
    <source>
        <dbReference type="Proteomes" id="UP000013827"/>
    </source>
</evidence>
<feature type="domain" description="Transcription factor CBF/NF-Y/archaeal histone" evidence="4">
    <location>
        <begin position="9"/>
        <end position="71"/>
    </location>
</feature>
<dbReference type="GO" id="GO:0016251">
    <property type="term" value="F:RNA polymerase II general transcription initiation factor activity"/>
    <property type="evidence" value="ECO:0007669"/>
    <property type="project" value="TreeGrafter"/>
</dbReference>
<dbReference type="HOGENOM" id="CLU_1690000_0_0_1"/>
<evidence type="ECO:0000256" key="3">
    <source>
        <dbReference type="SAM" id="MobiDB-lite"/>
    </source>
</evidence>
<evidence type="ECO:0000259" key="4">
    <source>
        <dbReference type="Pfam" id="PF00808"/>
    </source>
</evidence>
<accession>A0A0D3IQG2</accession>
<dbReference type="CDD" id="cd22906">
    <property type="entry name" value="HFD_DRAP1"/>
    <property type="match status" value="1"/>
</dbReference>
<dbReference type="Proteomes" id="UP000013827">
    <property type="component" value="Unassembled WGS sequence"/>
</dbReference>
<dbReference type="OMA" id="RCLERFI"/>
<name>A0A0D3IQG2_EMIH1</name>
<dbReference type="KEGG" id="ehx:EMIHUDRAFT_212580"/>
<dbReference type="Pfam" id="PF00808">
    <property type="entry name" value="CBFD_NFYB_HMF"/>
    <property type="match status" value="1"/>
</dbReference>
<reference evidence="6" key="1">
    <citation type="journal article" date="2013" name="Nature">
        <title>Pan genome of the phytoplankton Emiliania underpins its global distribution.</title>
        <authorList>
            <person name="Read B.A."/>
            <person name="Kegel J."/>
            <person name="Klute M.J."/>
            <person name="Kuo A."/>
            <person name="Lefebvre S.C."/>
            <person name="Maumus F."/>
            <person name="Mayer C."/>
            <person name="Miller J."/>
            <person name="Monier A."/>
            <person name="Salamov A."/>
            <person name="Young J."/>
            <person name="Aguilar M."/>
            <person name="Claverie J.M."/>
            <person name="Frickenhaus S."/>
            <person name="Gonzalez K."/>
            <person name="Herman E.K."/>
            <person name="Lin Y.C."/>
            <person name="Napier J."/>
            <person name="Ogata H."/>
            <person name="Sarno A.F."/>
            <person name="Shmutz J."/>
            <person name="Schroeder D."/>
            <person name="de Vargas C."/>
            <person name="Verret F."/>
            <person name="von Dassow P."/>
            <person name="Valentin K."/>
            <person name="Van de Peer Y."/>
            <person name="Wheeler G."/>
            <person name="Dacks J.B."/>
            <person name="Delwiche C.F."/>
            <person name="Dyhrman S.T."/>
            <person name="Glockner G."/>
            <person name="John U."/>
            <person name="Richards T."/>
            <person name="Worden A.Z."/>
            <person name="Zhang X."/>
            <person name="Grigoriev I.V."/>
            <person name="Allen A.E."/>
            <person name="Bidle K."/>
            <person name="Borodovsky M."/>
            <person name="Bowler C."/>
            <person name="Brownlee C."/>
            <person name="Cock J.M."/>
            <person name="Elias M."/>
            <person name="Gladyshev V.N."/>
            <person name="Groth M."/>
            <person name="Guda C."/>
            <person name="Hadaegh A."/>
            <person name="Iglesias-Rodriguez M.D."/>
            <person name="Jenkins J."/>
            <person name="Jones B.M."/>
            <person name="Lawson T."/>
            <person name="Leese F."/>
            <person name="Lindquist E."/>
            <person name="Lobanov A."/>
            <person name="Lomsadze A."/>
            <person name="Malik S.B."/>
            <person name="Marsh M.E."/>
            <person name="Mackinder L."/>
            <person name="Mock T."/>
            <person name="Mueller-Roeber B."/>
            <person name="Pagarete A."/>
            <person name="Parker M."/>
            <person name="Probert I."/>
            <person name="Quesneville H."/>
            <person name="Raines C."/>
            <person name="Rensing S.A."/>
            <person name="Riano-Pachon D.M."/>
            <person name="Richier S."/>
            <person name="Rokitta S."/>
            <person name="Shiraiwa Y."/>
            <person name="Soanes D.M."/>
            <person name="van der Giezen M."/>
            <person name="Wahlund T.M."/>
            <person name="Williams B."/>
            <person name="Wilson W."/>
            <person name="Wolfe G."/>
            <person name="Wurch L.L."/>
        </authorList>
    </citation>
    <scope>NUCLEOTIDE SEQUENCE</scope>
</reference>
<dbReference type="PANTHER" id="PTHR10252">
    <property type="entry name" value="HISTONE-LIKE TRANSCRIPTION FACTOR CCAAT-RELATED"/>
    <property type="match status" value="1"/>
</dbReference>
<dbReference type="GeneID" id="17259633"/>
<evidence type="ECO:0000313" key="5">
    <source>
        <dbReference type="EnsemblProtists" id="EOD13497"/>
    </source>
</evidence>
<reference evidence="5" key="2">
    <citation type="submission" date="2024-10" db="UniProtKB">
        <authorList>
            <consortium name="EnsemblProtists"/>
        </authorList>
    </citation>
    <scope>IDENTIFICATION</scope>
</reference>